<reference evidence="4 5" key="1">
    <citation type="submission" date="2018-06" db="EMBL/GenBank/DDBJ databases">
        <title>OYT1 Genome Sequencing.</title>
        <authorList>
            <person name="Kato S."/>
            <person name="Itoh T."/>
            <person name="Ohkuma M."/>
        </authorList>
    </citation>
    <scope>NUCLEOTIDE SEQUENCE [LARGE SCALE GENOMIC DNA]</scope>
    <source>
        <strain evidence="4 5">OYT1</strain>
    </source>
</reference>
<dbReference type="GO" id="GO:0016874">
    <property type="term" value="F:ligase activity"/>
    <property type="evidence" value="ECO:0007669"/>
    <property type="project" value="UniProtKB-KW"/>
</dbReference>
<dbReference type="AlphaFoldDB" id="A0A2Z6GD82"/>
<dbReference type="Proteomes" id="UP000033070">
    <property type="component" value="Chromosome"/>
</dbReference>
<dbReference type="KEGG" id="fam:OYT1_ch1608"/>
<dbReference type="Pfam" id="PF00533">
    <property type="entry name" value="BRCT"/>
    <property type="match status" value="1"/>
</dbReference>
<sequence>MASTISNSGTVLLLASVLLIPPFAWWVVSQKIRYGAGKHWVIAHAAGFVSGLIAIIFAFVPAAIYEASPIVGIGVLVAIGYWMVKLYRSVCDLRVKSEPPQEPSTPNEKIPSPHKQKADLESEINSLRRIASSKTHCLANIEFDYLDGKGNHSHRRVEVQSIDDEYFEGFCHKAKDERTFVIGRVRGDILDCETGELLSPRQWARAARKNPQNGGVVINRGWKSSDDEIEDKPESIEILFTGFSKERRAELEEQAELFDMVVRKNVTKNLTHLCAGTNAGPAKVAQAQANGVTIIDESEFVKLLGK</sequence>
<feature type="transmembrane region" description="Helical" evidence="2">
    <location>
        <begin position="6"/>
        <end position="28"/>
    </location>
</feature>
<feature type="region of interest" description="Disordered" evidence="1">
    <location>
        <begin position="97"/>
        <end position="117"/>
    </location>
</feature>
<dbReference type="InterPro" id="IPR036420">
    <property type="entry name" value="BRCT_dom_sf"/>
</dbReference>
<feature type="transmembrane region" description="Helical" evidence="2">
    <location>
        <begin position="40"/>
        <end position="64"/>
    </location>
</feature>
<dbReference type="RefSeq" id="WP_062627559.1">
    <property type="nucleotide sequence ID" value="NZ_AP018738.1"/>
</dbReference>
<evidence type="ECO:0000259" key="3">
    <source>
        <dbReference type="Pfam" id="PF00533"/>
    </source>
</evidence>
<keyword evidence="4" id="KW-0436">Ligase</keyword>
<protein>
    <submittedName>
        <fullName evidence="4">DNA ligase</fullName>
    </submittedName>
</protein>
<keyword evidence="2" id="KW-0472">Membrane</keyword>
<dbReference type="Gene3D" id="3.40.50.10190">
    <property type="entry name" value="BRCT domain"/>
    <property type="match status" value="1"/>
</dbReference>
<evidence type="ECO:0000313" key="5">
    <source>
        <dbReference type="Proteomes" id="UP000033070"/>
    </source>
</evidence>
<keyword evidence="2" id="KW-0812">Transmembrane</keyword>
<accession>A0A2Z6GD82</accession>
<evidence type="ECO:0000313" key="4">
    <source>
        <dbReference type="EMBL" id="BBE51155.1"/>
    </source>
</evidence>
<gene>
    <name evidence="4" type="ORF">OYT1_ch1608</name>
</gene>
<evidence type="ECO:0000256" key="2">
    <source>
        <dbReference type="SAM" id="Phobius"/>
    </source>
</evidence>
<keyword evidence="2" id="KW-1133">Transmembrane helix</keyword>
<feature type="domain" description="BRCT" evidence="3">
    <location>
        <begin position="236"/>
        <end position="303"/>
    </location>
</feature>
<dbReference type="EMBL" id="AP018738">
    <property type="protein sequence ID" value="BBE51155.1"/>
    <property type="molecule type" value="Genomic_DNA"/>
</dbReference>
<organism evidence="4 5">
    <name type="scientific">Ferriphaselus amnicola</name>
    <dbReference type="NCBI Taxonomy" id="1188319"/>
    <lineage>
        <taxon>Bacteria</taxon>
        <taxon>Pseudomonadati</taxon>
        <taxon>Pseudomonadota</taxon>
        <taxon>Betaproteobacteria</taxon>
        <taxon>Nitrosomonadales</taxon>
        <taxon>Gallionellaceae</taxon>
        <taxon>Ferriphaselus</taxon>
    </lineage>
</organism>
<dbReference type="InterPro" id="IPR001357">
    <property type="entry name" value="BRCT_dom"/>
</dbReference>
<keyword evidence="5" id="KW-1185">Reference proteome</keyword>
<dbReference type="STRING" id="1188319.OYT1_02458"/>
<dbReference type="SUPFAM" id="SSF52113">
    <property type="entry name" value="BRCT domain"/>
    <property type="match status" value="1"/>
</dbReference>
<proteinExistence type="predicted"/>
<name>A0A2Z6GD82_9PROT</name>
<evidence type="ECO:0000256" key="1">
    <source>
        <dbReference type="SAM" id="MobiDB-lite"/>
    </source>
</evidence>
<dbReference type="OrthoDB" id="9156317at2"/>
<feature type="transmembrane region" description="Helical" evidence="2">
    <location>
        <begin position="70"/>
        <end position="87"/>
    </location>
</feature>